<dbReference type="HOGENOM" id="CLU_125941_0_0_11"/>
<evidence type="ECO:0000259" key="5">
    <source>
        <dbReference type="PROSITE" id="PS51935"/>
    </source>
</evidence>
<dbReference type="SUPFAM" id="SSF54001">
    <property type="entry name" value="Cysteine proteinases"/>
    <property type="match status" value="1"/>
</dbReference>
<dbReference type="Pfam" id="PF00877">
    <property type="entry name" value="NLPC_P60"/>
    <property type="match status" value="1"/>
</dbReference>
<dbReference type="KEGG" id="cmd:B841_06945"/>
<feature type="domain" description="NlpC/P60" evidence="5">
    <location>
        <begin position="1"/>
        <end position="136"/>
    </location>
</feature>
<protein>
    <recommendedName>
        <fullName evidence="5">NlpC/P60 domain-containing protein</fullName>
    </recommendedName>
</protein>
<dbReference type="PATRIC" id="fig|1224163.3.peg.1395"/>
<evidence type="ECO:0000256" key="4">
    <source>
        <dbReference type="ARBA" id="ARBA00022807"/>
    </source>
</evidence>
<dbReference type="AlphaFoldDB" id="S5SUY1"/>
<dbReference type="STRING" id="1224163.B841_06945"/>
<dbReference type="InterPro" id="IPR038765">
    <property type="entry name" value="Papain-like_cys_pep_sf"/>
</dbReference>
<dbReference type="PANTHER" id="PTHR47359:SF3">
    <property type="entry name" value="NLP_P60 DOMAIN-CONTAINING PROTEIN-RELATED"/>
    <property type="match status" value="1"/>
</dbReference>
<evidence type="ECO:0000313" key="6">
    <source>
        <dbReference type="EMBL" id="AGS34862.1"/>
    </source>
</evidence>
<dbReference type="GO" id="GO:0008234">
    <property type="term" value="F:cysteine-type peptidase activity"/>
    <property type="evidence" value="ECO:0007669"/>
    <property type="project" value="UniProtKB-KW"/>
</dbReference>
<reference evidence="6 7" key="1">
    <citation type="submission" date="2012-11" db="EMBL/GenBank/DDBJ databases">
        <title>The complete genome sequence of Corynebacterium maris Coryn-1 (=DSM 45190).</title>
        <authorList>
            <person name="Schaffert L."/>
            <person name="Albersmeier A."/>
            <person name="Kalinowski J."/>
            <person name="Ruckert C."/>
        </authorList>
    </citation>
    <scope>NUCLEOTIDE SEQUENCE [LARGE SCALE GENOMIC DNA]</scope>
    <source>
        <strain evidence="7">Coryn-1</strain>
    </source>
</reference>
<dbReference type="InterPro" id="IPR000064">
    <property type="entry name" value="NLP_P60_dom"/>
</dbReference>
<evidence type="ECO:0000313" key="7">
    <source>
        <dbReference type="Proteomes" id="UP000015388"/>
    </source>
</evidence>
<dbReference type="Proteomes" id="UP000015388">
    <property type="component" value="Chromosome"/>
</dbReference>
<dbReference type="GO" id="GO:0006508">
    <property type="term" value="P:proteolysis"/>
    <property type="evidence" value="ECO:0007669"/>
    <property type="project" value="UniProtKB-KW"/>
</dbReference>
<dbReference type="InterPro" id="IPR051794">
    <property type="entry name" value="PG_Endopeptidase_C40"/>
</dbReference>
<evidence type="ECO:0000256" key="3">
    <source>
        <dbReference type="ARBA" id="ARBA00022801"/>
    </source>
</evidence>
<evidence type="ECO:0000256" key="1">
    <source>
        <dbReference type="ARBA" id="ARBA00007074"/>
    </source>
</evidence>
<keyword evidence="7" id="KW-1185">Reference proteome</keyword>
<sequence length="136" mass="14392">METAIARAQSQVGIPYAWGGGNAFGPTAGVRDGASADIFGDFRKVGFDCSGLVQYAFSGAGIQLPQYTGHQYLRGEHVAPQDMQRGDLIFYGPGGSAHVAIYLGDGMMVEAPTSGGVVQETPVRWEGMSEHVVRLI</sequence>
<keyword evidence="3" id="KW-0378">Hydrolase</keyword>
<dbReference type="eggNOG" id="COG0791">
    <property type="taxonomic scope" value="Bacteria"/>
</dbReference>
<evidence type="ECO:0000256" key="2">
    <source>
        <dbReference type="ARBA" id="ARBA00022670"/>
    </source>
</evidence>
<dbReference type="PROSITE" id="PS51935">
    <property type="entry name" value="NLPC_P60"/>
    <property type="match status" value="1"/>
</dbReference>
<keyword evidence="4" id="KW-0788">Thiol protease</keyword>
<keyword evidence="2" id="KW-0645">Protease</keyword>
<dbReference type="Gene3D" id="3.90.1720.10">
    <property type="entry name" value="endopeptidase domain like (from Nostoc punctiforme)"/>
    <property type="match status" value="1"/>
</dbReference>
<dbReference type="PANTHER" id="PTHR47359">
    <property type="entry name" value="PEPTIDOGLYCAN DL-ENDOPEPTIDASE CWLO"/>
    <property type="match status" value="1"/>
</dbReference>
<gene>
    <name evidence="6" type="ORF">B841_06945</name>
</gene>
<comment type="similarity">
    <text evidence="1">Belongs to the peptidase C40 family.</text>
</comment>
<name>S5SUY1_9CORY</name>
<accession>S5SUY1</accession>
<proteinExistence type="inferred from homology"/>
<dbReference type="EMBL" id="CP003924">
    <property type="protein sequence ID" value="AGS34862.1"/>
    <property type="molecule type" value="Genomic_DNA"/>
</dbReference>
<organism evidence="6 7">
    <name type="scientific">Corynebacterium maris DSM 45190</name>
    <dbReference type="NCBI Taxonomy" id="1224163"/>
    <lineage>
        <taxon>Bacteria</taxon>
        <taxon>Bacillati</taxon>
        <taxon>Actinomycetota</taxon>
        <taxon>Actinomycetes</taxon>
        <taxon>Mycobacteriales</taxon>
        <taxon>Corynebacteriaceae</taxon>
        <taxon>Corynebacterium</taxon>
    </lineage>
</organism>